<gene>
    <name evidence="2" type="primary">CSON011572</name>
</gene>
<reference evidence="2" key="2">
    <citation type="submission" date="2018-07" db="EMBL/GenBank/DDBJ databases">
        <authorList>
            <person name="Quirk P.G."/>
            <person name="Krulwich T.A."/>
        </authorList>
    </citation>
    <scope>NUCLEOTIDE SEQUENCE</scope>
</reference>
<organism evidence="2">
    <name type="scientific">Culicoides sonorensis</name>
    <name type="common">Biting midge</name>
    <dbReference type="NCBI Taxonomy" id="179676"/>
    <lineage>
        <taxon>Eukaryota</taxon>
        <taxon>Metazoa</taxon>
        <taxon>Ecdysozoa</taxon>
        <taxon>Arthropoda</taxon>
        <taxon>Hexapoda</taxon>
        <taxon>Insecta</taxon>
        <taxon>Pterygota</taxon>
        <taxon>Neoptera</taxon>
        <taxon>Endopterygota</taxon>
        <taxon>Diptera</taxon>
        <taxon>Nematocera</taxon>
        <taxon>Chironomoidea</taxon>
        <taxon>Ceratopogonidae</taxon>
        <taxon>Ceratopogoninae</taxon>
        <taxon>Culicoides</taxon>
        <taxon>Monoculicoides</taxon>
    </lineage>
</organism>
<protein>
    <submittedName>
        <fullName evidence="2">CSON011572 protein</fullName>
    </submittedName>
</protein>
<dbReference type="VEuPathDB" id="VectorBase:CSON011572"/>
<sequence>IKMEFGVPFITVPTKRTIDGLRGFVYNAMQLKNICLTVFLSVHIKVTLKKDIKKIRKMLNKGFFPLIITIFVPRTTQMASNVNLTNCNNFDYLNNIQGFTSDRMSRGINFISDEHKFLQSKREPRLFSFNTEDDDVN</sequence>
<dbReference type="EMBL" id="UFQT01005058">
    <property type="protein sequence ID" value="SSX35876.1"/>
    <property type="molecule type" value="Genomic_DNA"/>
</dbReference>
<accession>A0A336N056</accession>
<evidence type="ECO:0000313" key="1">
    <source>
        <dbReference type="EMBL" id="SSX16684.1"/>
    </source>
</evidence>
<evidence type="ECO:0000313" key="2">
    <source>
        <dbReference type="EMBL" id="SSX35876.1"/>
    </source>
</evidence>
<name>A0A336N056_CULSO</name>
<dbReference type="EMBL" id="UFQS01005058">
    <property type="protein sequence ID" value="SSX16684.1"/>
    <property type="molecule type" value="Genomic_DNA"/>
</dbReference>
<proteinExistence type="predicted"/>
<reference evidence="1" key="1">
    <citation type="submission" date="2018-04" db="EMBL/GenBank/DDBJ databases">
        <authorList>
            <person name="Go L.Y."/>
            <person name="Mitchell J.A."/>
        </authorList>
    </citation>
    <scope>NUCLEOTIDE SEQUENCE</scope>
    <source>
        <tissue evidence="1">Whole organism</tissue>
    </source>
</reference>
<dbReference type="AlphaFoldDB" id="A0A336N056"/>